<evidence type="ECO:0000313" key="1">
    <source>
        <dbReference type="EMBL" id="EAZ93408.1"/>
    </source>
</evidence>
<name>A3IHX6_9CHRO</name>
<dbReference type="EMBL" id="AAXW01000002">
    <property type="protein sequence ID" value="EAZ93408.1"/>
    <property type="molecule type" value="Genomic_DNA"/>
</dbReference>
<proteinExistence type="predicted"/>
<protein>
    <submittedName>
        <fullName evidence="1">Uncharacterized protein</fullName>
    </submittedName>
</protein>
<reference evidence="1 2" key="1">
    <citation type="submission" date="2007-03" db="EMBL/GenBank/DDBJ databases">
        <authorList>
            <person name="Stal L."/>
            <person name="Ferriera S."/>
            <person name="Johnson J."/>
            <person name="Kravitz S."/>
            <person name="Beeson K."/>
            <person name="Sutton G."/>
            <person name="Rogers Y.-H."/>
            <person name="Friedman R."/>
            <person name="Frazier M."/>
            <person name="Venter J.C."/>
        </authorList>
    </citation>
    <scope>NUCLEOTIDE SEQUENCE [LARGE SCALE GENOMIC DNA]</scope>
    <source>
        <strain evidence="1 2">CCY0110</strain>
    </source>
</reference>
<dbReference type="AlphaFoldDB" id="A3IHX6"/>
<evidence type="ECO:0000313" key="2">
    <source>
        <dbReference type="Proteomes" id="UP000003781"/>
    </source>
</evidence>
<comment type="caution">
    <text evidence="1">The sequence shown here is derived from an EMBL/GenBank/DDBJ whole genome shotgun (WGS) entry which is preliminary data.</text>
</comment>
<keyword evidence="2" id="KW-1185">Reference proteome</keyword>
<sequence>MNNIPSSATRSILGVLKPIMPLV</sequence>
<organism evidence="1 2">
    <name type="scientific">Crocosphaera chwakensis CCY0110</name>
    <dbReference type="NCBI Taxonomy" id="391612"/>
    <lineage>
        <taxon>Bacteria</taxon>
        <taxon>Bacillati</taxon>
        <taxon>Cyanobacteriota</taxon>
        <taxon>Cyanophyceae</taxon>
        <taxon>Oscillatoriophycideae</taxon>
        <taxon>Chroococcales</taxon>
        <taxon>Aphanothecaceae</taxon>
        <taxon>Crocosphaera</taxon>
        <taxon>Crocosphaera chwakensis</taxon>
    </lineage>
</organism>
<gene>
    <name evidence="1" type="ORF">CY0110_16472</name>
</gene>
<accession>A3IHX6</accession>
<dbReference type="Proteomes" id="UP000003781">
    <property type="component" value="Unassembled WGS sequence"/>
</dbReference>